<evidence type="ECO:0000256" key="3">
    <source>
        <dbReference type="SAM" id="MobiDB-lite"/>
    </source>
</evidence>
<dbReference type="SMART" id="SM00210">
    <property type="entry name" value="TSPN"/>
    <property type="match status" value="1"/>
</dbReference>
<feature type="non-terminal residue" evidence="5">
    <location>
        <position position="1"/>
    </location>
</feature>
<dbReference type="OrthoDB" id="8939548at2759"/>
<organism evidence="5 6">
    <name type="scientific">Stichopus japonicus</name>
    <name type="common">Sea cucumber</name>
    <dbReference type="NCBI Taxonomy" id="307972"/>
    <lineage>
        <taxon>Eukaryota</taxon>
        <taxon>Metazoa</taxon>
        <taxon>Echinodermata</taxon>
        <taxon>Eleutherozoa</taxon>
        <taxon>Echinozoa</taxon>
        <taxon>Holothuroidea</taxon>
        <taxon>Aspidochirotacea</taxon>
        <taxon>Aspidochirotida</taxon>
        <taxon>Stichopodidae</taxon>
        <taxon>Apostichopus</taxon>
    </lineage>
</organism>
<feature type="compositionally biased region" description="Basic and acidic residues" evidence="3">
    <location>
        <begin position="319"/>
        <end position="328"/>
    </location>
</feature>
<dbReference type="PANTHER" id="PTHR24023:SF1082">
    <property type="entry name" value="COLLAGEN TRIPLE HELIX REPEAT"/>
    <property type="match status" value="1"/>
</dbReference>
<evidence type="ECO:0000259" key="4">
    <source>
        <dbReference type="SMART" id="SM00210"/>
    </source>
</evidence>
<feature type="compositionally biased region" description="Pro residues" evidence="3">
    <location>
        <begin position="292"/>
        <end position="308"/>
    </location>
</feature>
<dbReference type="GO" id="GO:0005615">
    <property type="term" value="C:extracellular space"/>
    <property type="evidence" value="ECO:0007669"/>
    <property type="project" value="TreeGrafter"/>
</dbReference>
<keyword evidence="1" id="KW-0964">Secreted</keyword>
<name>A0A2G8LQJ5_STIJA</name>
<feature type="compositionally biased region" description="Basic and acidic residues" evidence="3">
    <location>
        <begin position="259"/>
        <end position="268"/>
    </location>
</feature>
<dbReference type="InterPro" id="IPR008160">
    <property type="entry name" value="Collagen"/>
</dbReference>
<dbReference type="PANTHER" id="PTHR24023">
    <property type="entry name" value="COLLAGEN ALPHA"/>
    <property type="match status" value="1"/>
</dbReference>
<accession>A0A2G8LQJ5</accession>
<evidence type="ECO:0000256" key="1">
    <source>
        <dbReference type="ARBA" id="ARBA00022525"/>
    </source>
</evidence>
<evidence type="ECO:0000256" key="2">
    <source>
        <dbReference type="ARBA" id="ARBA00022737"/>
    </source>
</evidence>
<dbReference type="InterPro" id="IPR013320">
    <property type="entry name" value="ConA-like_dom_sf"/>
</dbReference>
<dbReference type="InterPro" id="IPR048287">
    <property type="entry name" value="TSPN-like_N"/>
</dbReference>
<feature type="compositionally biased region" description="Gly residues" evidence="3">
    <location>
        <begin position="309"/>
        <end position="318"/>
    </location>
</feature>
<feature type="domain" description="Thrombospondin-like N-terminal" evidence="4">
    <location>
        <begin position="1"/>
        <end position="196"/>
    </location>
</feature>
<dbReference type="Proteomes" id="UP000230750">
    <property type="component" value="Unassembled WGS sequence"/>
</dbReference>
<dbReference type="AlphaFoldDB" id="A0A2G8LQJ5"/>
<sequence length="414" mass="44612">SVDLIQKLDIPRLSERTVGICDNRVPSRNLGQVTRMVDTAYQITSSQQLSRETADLFSGTLPEDFSIILTLKSTSRKATLFTLHGEGSAQLTVHVGKKTTLQYTDNLGKPGADGSPKFSEFILNDNKWHRLAFSVRGRVVTGILDCDPRLNITKNLRRSVPANFRTEAGTIVFGMQLFTDRSFEGAVQQMLIIPDPGAAFSQCELYTPDCETPMREIVSEDEQDPFGDFERGGVHEGSGLSSYEFSDYFQPEESVAPPERPDPNRPEIEGPSGQKGQKGEAGNFRVEYSPGPVGPPGPKGFPGPPGPSGPRGGPGPKGESGRPGRDGLDGAPGVRGPPGVSSVMPQQIVQMIASTAGDKGPASAANLQAITQVLQEQRGPPGPQEQREILEPVETLDPEVCQEHQVHMEGAETE</sequence>
<feature type="region of interest" description="Disordered" evidence="3">
    <location>
        <begin position="250"/>
        <end position="342"/>
    </location>
</feature>
<evidence type="ECO:0000313" key="5">
    <source>
        <dbReference type="EMBL" id="PIK62546.1"/>
    </source>
</evidence>
<evidence type="ECO:0000313" key="6">
    <source>
        <dbReference type="Proteomes" id="UP000230750"/>
    </source>
</evidence>
<dbReference type="GO" id="GO:0031012">
    <property type="term" value="C:extracellular matrix"/>
    <property type="evidence" value="ECO:0007669"/>
    <property type="project" value="TreeGrafter"/>
</dbReference>
<proteinExistence type="predicted"/>
<reference evidence="5 6" key="1">
    <citation type="journal article" date="2017" name="PLoS Biol.">
        <title>The sea cucumber genome provides insights into morphological evolution and visceral regeneration.</title>
        <authorList>
            <person name="Zhang X."/>
            <person name="Sun L."/>
            <person name="Yuan J."/>
            <person name="Sun Y."/>
            <person name="Gao Y."/>
            <person name="Zhang L."/>
            <person name="Li S."/>
            <person name="Dai H."/>
            <person name="Hamel J.F."/>
            <person name="Liu C."/>
            <person name="Yu Y."/>
            <person name="Liu S."/>
            <person name="Lin W."/>
            <person name="Guo K."/>
            <person name="Jin S."/>
            <person name="Xu P."/>
            <person name="Storey K.B."/>
            <person name="Huan P."/>
            <person name="Zhang T."/>
            <person name="Zhou Y."/>
            <person name="Zhang J."/>
            <person name="Lin C."/>
            <person name="Li X."/>
            <person name="Xing L."/>
            <person name="Huo D."/>
            <person name="Sun M."/>
            <person name="Wang L."/>
            <person name="Mercier A."/>
            <person name="Li F."/>
            <person name="Yang H."/>
            <person name="Xiang J."/>
        </authorList>
    </citation>
    <scope>NUCLEOTIDE SEQUENCE [LARGE SCALE GENOMIC DNA]</scope>
    <source>
        <strain evidence="5">Shaxun</strain>
        <tissue evidence="5">Muscle</tissue>
    </source>
</reference>
<dbReference type="Pfam" id="PF01391">
    <property type="entry name" value="Collagen"/>
    <property type="match status" value="1"/>
</dbReference>
<keyword evidence="6" id="KW-1185">Reference proteome</keyword>
<dbReference type="EMBL" id="MRZV01000010">
    <property type="protein sequence ID" value="PIK62546.1"/>
    <property type="molecule type" value="Genomic_DNA"/>
</dbReference>
<keyword evidence="2" id="KW-0677">Repeat</keyword>
<protein>
    <recommendedName>
        <fullName evidence="4">Thrombospondin-like N-terminal domain-containing protein</fullName>
    </recommendedName>
</protein>
<gene>
    <name evidence="5" type="ORF">BSL78_00552</name>
</gene>
<dbReference type="InterPro" id="IPR050149">
    <property type="entry name" value="Collagen_superfamily"/>
</dbReference>
<feature type="region of interest" description="Disordered" evidence="3">
    <location>
        <begin position="223"/>
        <end position="242"/>
    </location>
</feature>
<dbReference type="SUPFAM" id="SSF49899">
    <property type="entry name" value="Concanavalin A-like lectins/glucanases"/>
    <property type="match status" value="1"/>
</dbReference>
<comment type="caution">
    <text evidence="5">The sequence shown here is derived from an EMBL/GenBank/DDBJ whole genome shotgun (WGS) entry which is preliminary data.</text>
</comment>
<dbReference type="STRING" id="307972.A0A2G8LQJ5"/>
<dbReference type="Gene3D" id="2.60.120.200">
    <property type="match status" value="1"/>
</dbReference>